<proteinExistence type="inferred from homology"/>
<dbReference type="OrthoDB" id="5555409at2759"/>
<name>D2VAR5_NAEGR</name>
<dbReference type="InterPro" id="IPR020070">
    <property type="entry name" value="Ribosomal_bL9_N"/>
</dbReference>
<dbReference type="SUPFAM" id="SSF55658">
    <property type="entry name" value="L9 N-domain-like"/>
    <property type="match status" value="1"/>
</dbReference>
<feature type="compositionally biased region" description="Acidic residues" evidence="4">
    <location>
        <begin position="119"/>
        <end position="142"/>
    </location>
</feature>
<organism evidence="7">
    <name type="scientific">Naegleria gruberi</name>
    <name type="common">Amoeba</name>
    <dbReference type="NCBI Taxonomy" id="5762"/>
    <lineage>
        <taxon>Eukaryota</taxon>
        <taxon>Discoba</taxon>
        <taxon>Heterolobosea</taxon>
        <taxon>Tetramitia</taxon>
        <taxon>Eutetramitia</taxon>
        <taxon>Vahlkampfiidae</taxon>
        <taxon>Naegleria</taxon>
    </lineage>
</organism>
<keyword evidence="7" id="KW-1185">Reference proteome</keyword>
<keyword evidence="2" id="KW-0689">Ribosomal protein</keyword>
<dbReference type="GeneID" id="8859299"/>
<comment type="similarity">
    <text evidence="1">Belongs to the bacterial ribosomal protein bL9 family.</text>
</comment>
<dbReference type="AlphaFoldDB" id="D2VAR5"/>
<reference evidence="6 7" key="1">
    <citation type="journal article" date="2010" name="Cell">
        <title>The genome of Naegleria gruberi illuminates early eukaryotic versatility.</title>
        <authorList>
            <person name="Fritz-Laylin L.K."/>
            <person name="Prochnik S.E."/>
            <person name="Ginger M.L."/>
            <person name="Dacks J.B."/>
            <person name="Carpenter M.L."/>
            <person name="Field M.C."/>
            <person name="Kuo A."/>
            <person name="Paredez A."/>
            <person name="Chapman J."/>
            <person name="Pham J."/>
            <person name="Shu S."/>
            <person name="Neupane R."/>
            <person name="Cipriano M."/>
            <person name="Mancuso J."/>
            <person name="Tu H."/>
            <person name="Salamov A."/>
            <person name="Lindquist E."/>
            <person name="Shapiro H."/>
            <person name="Lucas S."/>
            <person name="Grigoriev I.V."/>
            <person name="Cande W.Z."/>
            <person name="Fulton C."/>
            <person name="Rokhsar D.S."/>
            <person name="Dawson S.C."/>
        </authorList>
    </citation>
    <scope>NUCLEOTIDE SEQUENCE [LARGE SCALE GENOMIC DNA]</scope>
    <source>
        <strain evidence="6 7">NEG-M</strain>
    </source>
</reference>
<dbReference type="InterPro" id="IPR009027">
    <property type="entry name" value="Ribosomal_bL9/RNase_H1_N"/>
</dbReference>
<evidence type="ECO:0000313" key="7">
    <source>
        <dbReference type="Proteomes" id="UP000006671"/>
    </source>
</evidence>
<feature type="region of interest" description="Disordered" evidence="4">
    <location>
        <begin position="109"/>
        <end position="148"/>
    </location>
</feature>
<dbReference type="RefSeq" id="XP_002678869.1">
    <property type="nucleotide sequence ID" value="XM_002678823.1"/>
</dbReference>
<sequence length="148" mass="16983">MKRLFSIATVPSSFRKNNVVASLVAVESQQVRFVRSVANTDVIIKKDFKFLVEGEVVKVKAGYMRNFLYPNKIAIYATESNLKELNDSLSPEMKIAIQEKKRLLLKQKEQDKSLVRASEDEEGEQEEGEEIIEEEEVSEQTEETPKEK</sequence>
<evidence type="ECO:0000313" key="6">
    <source>
        <dbReference type="EMBL" id="EFC46125.1"/>
    </source>
</evidence>
<feature type="domain" description="Ribosomal protein L9" evidence="5">
    <location>
        <begin position="41"/>
        <end position="85"/>
    </location>
</feature>
<evidence type="ECO:0000256" key="1">
    <source>
        <dbReference type="ARBA" id="ARBA00010605"/>
    </source>
</evidence>
<keyword evidence="3" id="KW-0687">Ribonucleoprotein</keyword>
<dbReference type="GO" id="GO:1990904">
    <property type="term" value="C:ribonucleoprotein complex"/>
    <property type="evidence" value="ECO:0007669"/>
    <property type="project" value="UniProtKB-KW"/>
</dbReference>
<dbReference type="GO" id="GO:0005840">
    <property type="term" value="C:ribosome"/>
    <property type="evidence" value="ECO:0007669"/>
    <property type="project" value="UniProtKB-KW"/>
</dbReference>
<dbReference type="Pfam" id="PF01281">
    <property type="entry name" value="Ribosomal_L9_N"/>
    <property type="match status" value="1"/>
</dbReference>
<dbReference type="Proteomes" id="UP000006671">
    <property type="component" value="Unassembled WGS sequence"/>
</dbReference>
<feature type="compositionally biased region" description="Basic and acidic residues" evidence="4">
    <location>
        <begin position="109"/>
        <end position="118"/>
    </location>
</feature>
<dbReference type="KEGG" id="ngr:NAEGRDRAFT_48021"/>
<evidence type="ECO:0000256" key="2">
    <source>
        <dbReference type="ARBA" id="ARBA00022980"/>
    </source>
</evidence>
<gene>
    <name evidence="6" type="ORF">NAEGRDRAFT_48021</name>
</gene>
<dbReference type="InterPro" id="IPR036935">
    <property type="entry name" value="Ribosomal_bL9_N_sf"/>
</dbReference>
<accession>D2VAR5</accession>
<evidence type="ECO:0000256" key="3">
    <source>
        <dbReference type="ARBA" id="ARBA00023274"/>
    </source>
</evidence>
<dbReference type="Gene3D" id="3.40.5.10">
    <property type="entry name" value="Ribosomal protein L9, N-terminal domain"/>
    <property type="match status" value="1"/>
</dbReference>
<evidence type="ECO:0000256" key="4">
    <source>
        <dbReference type="SAM" id="MobiDB-lite"/>
    </source>
</evidence>
<dbReference type="EMBL" id="GG738860">
    <property type="protein sequence ID" value="EFC46125.1"/>
    <property type="molecule type" value="Genomic_DNA"/>
</dbReference>
<dbReference type="VEuPathDB" id="AmoebaDB:NAEGRDRAFT_48021"/>
<protein>
    <submittedName>
        <fullName evidence="6">Predicted protein</fullName>
    </submittedName>
</protein>
<dbReference type="InParanoid" id="D2VAR5"/>
<evidence type="ECO:0000259" key="5">
    <source>
        <dbReference type="Pfam" id="PF01281"/>
    </source>
</evidence>